<sequence length="102" mass="11658">MNKNGSRALVHRPAKNAMQSGTFRGDLWYVEFEPSRSQYVEGLMGWTGSEETLQQVRMCFERKEDAIAYVEAHGIPYILLQDATASRVPKSYATNFLRKRGL</sequence>
<evidence type="ECO:0000313" key="7">
    <source>
        <dbReference type="EMBL" id="QLL66388.1"/>
    </source>
</evidence>
<name>A0A7H9DXR8_ANAPH</name>
<evidence type="ECO:0000256" key="2">
    <source>
        <dbReference type="ARBA" id="ARBA00022448"/>
    </source>
</evidence>
<reference evidence="7 8" key="1">
    <citation type="submission" date="2019-12" db="EMBL/GenBank/DDBJ databases">
        <title>A sheep strain of Anaplasma phagocytophilum contains multiple genomes.</title>
        <authorList>
            <person name="Barbet A.F."/>
            <person name="Crosby F.L."/>
            <person name="Eskeland S."/>
            <person name="Stuen S."/>
            <person name="Granquist E.G."/>
            <person name="Munderloh U.G."/>
        </authorList>
    </citation>
    <scope>NUCLEOTIDE SEQUENCE [LARGE SCALE GENOMIC DNA]</scope>
    <source>
        <strain evidence="7 8">Norway Variant 1</strain>
    </source>
</reference>
<dbReference type="InterPro" id="IPR038532">
    <property type="entry name" value="NDUFS4-like_sf"/>
</dbReference>
<dbReference type="GO" id="GO:0016020">
    <property type="term" value="C:membrane"/>
    <property type="evidence" value="ECO:0007669"/>
    <property type="project" value="UniProtKB-SubCell"/>
</dbReference>
<dbReference type="RefSeq" id="WP_080944874.1">
    <property type="nucleotide sequence ID" value="NZ_CP046639.1"/>
</dbReference>
<keyword evidence="7" id="KW-0830">Ubiquinone</keyword>
<dbReference type="EMBL" id="CP046639">
    <property type="protein sequence ID" value="QLL66388.1"/>
    <property type="molecule type" value="Genomic_DNA"/>
</dbReference>
<dbReference type="AlphaFoldDB" id="A0A7H9DXR8"/>
<dbReference type="Pfam" id="PF04800">
    <property type="entry name" value="NDUS4"/>
    <property type="match status" value="1"/>
</dbReference>
<keyword evidence="5" id="KW-0249">Electron transport</keyword>
<dbReference type="InterPro" id="IPR006885">
    <property type="entry name" value="NADH_UbQ_FeS_4_mit-like"/>
</dbReference>
<organism evidence="7 8">
    <name type="scientific">Anaplasma phagocytophilum str. Norway variant1</name>
    <dbReference type="NCBI Taxonomy" id="1392506"/>
    <lineage>
        <taxon>Bacteria</taxon>
        <taxon>Pseudomonadati</taxon>
        <taxon>Pseudomonadota</taxon>
        <taxon>Alphaproteobacteria</taxon>
        <taxon>Rickettsiales</taxon>
        <taxon>Anaplasmataceae</taxon>
        <taxon>Anaplasma</taxon>
        <taxon>phagocytophilum group</taxon>
    </lineage>
</organism>
<keyword evidence="2" id="KW-0813">Transport</keyword>
<keyword evidence="6" id="KW-0472">Membrane</keyword>
<dbReference type="Gene3D" id="3.30.160.190">
    <property type="entry name" value="atu1810 like domain"/>
    <property type="match status" value="1"/>
</dbReference>
<comment type="subcellular location">
    <subcellularLocation>
        <location evidence="1">Membrane</location>
    </subcellularLocation>
</comment>
<proteinExistence type="predicted"/>
<dbReference type="Proteomes" id="UP000510938">
    <property type="component" value="Chromosome"/>
</dbReference>
<evidence type="ECO:0000256" key="1">
    <source>
        <dbReference type="ARBA" id="ARBA00004370"/>
    </source>
</evidence>
<keyword evidence="4" id="KW-0809">Transit peptide</keyword>
<evidence type="ECO:0000256" key="4">
    <source>
        <dbReference type="ARBA" id="ARBA00022946"/>
    </source>
</evidence>
<evidence type="ECO:0000256" key="3">
    <source>
        <dbReference type="ARBA" id="ARBA00022660"/>
    </source>
</evidence>
<evidence type="ECO:0000313" key="8">
    <source>
        <dbReference type="Proteomes" id="UP000510938"/>
    </source>
</evidence>
<evidence type="ECO:0000256" key="6">
    <source>
        <dbReference type="ARBA" id="ARBA00023136"/>
    </source>
</evidence>
<keyword evidence="3" id="KW-0679">Respiratory chain</keyword>
<gene>
    <name evidence="7" type="ORF">O998_00385</name>
</gene>
<dbReference type="GO" id="GO:0022900">
    <property type="term" value="P:electron transport chain"/>
    <property type="evidence" value="ECO:0007669"/>
    <property type="project" value="InterPro"/>
</dbReference>
<dbReference type="PANTHER" id="PTHR12219">
    <property type="entry name" value="NADH-UBIQUINONE OXIDOREDUCTASE"/>
    <property type="match status" value="1"/>
</dbReference>
<evidence type="ECO:0000256" key="5">
    <source>
        <dbReference type="ARBA" id="ARBA00022982"/>
    </source>
</evidence>
<accession>A0A7H9DXR8</accession>
<dbReference type="PANTHER" id="PTHR12219:SF8">
    <property type="entry name" value="NADH DEHYDROGENASE [UBIQUINONE] IRON-SULFUR PROTEIN 4, MITOCHONDRIAL"/>
    <property type="match status" value="1"/>
</dbReference>
<protein>
    <submittedName>
        <fullName evidence="7">NADH-ubiquinone oxidoreductase</fullName>
    </submittedName>
</protein>